<organism evidence="1 2">
    <name type="scientific">Nisaea acidiphila</name>
    <dbReference type="NCBI Taxonomy" id="1862145"/>
    <lineage>
        <taxon>Bacteria</taxon>
        <taxon>Pseudomonadati</taxon>
        <taxon>Pseudomonadota</taxon>
        <taxon>Alphaproteobacteria</taxon>
        <taxon>Rhodospirillales</taxon>
        <taxon>Thalassobaculaceae</taxon>
        <taxon>Nisaea</taxon>
    </lineage>
</organism>
<protein>
    <submittedName>
        <fullName evidence="1">DUF5677 domain-containing protein</fullName>
    </submittedName>
</protein>
<evidence type="ECO:0000313" key="1">
    <source>
        <dbReference type="EMBL" id="UUX48091.1"/>
    </source>
</evidence>
<dbReference type="Pfam" id="PF18928">
    <property type="entry name" value="DUF5677"/>
    <property type="match status" value="1"/>
</dbReference>
<dbReference type="EMBL" id="CP102480">
    <property type="protein sequence ID" value="UUX48091.1"/>
    <property type="molecule type" value="Genomic_DNA"/>
</dbReference>
<accession>A0A9J7AK93</accession>
<reference evidence="1" key="1">
    <citation type="submission" date="2022-08" db="EMBL/GenBank/DDBJ databases">
        <title>Nisaea acidiphila sp. nov., isolated from a marine algal debris and emended description of the genus Nisaea Urios et al. 2008.</title>
        <authorList>
            <person name="Kwon K."/>
        </authorList>
    </citation>
    <scope>NUCLEOTIDE SEQUENCE</scope>
    <source>
        <strain evidence="1">MEBiC11861</strain>
    </source>
</reference>
<evidence type="ECO:0000313" key="2">
    <source>
        <dbReference type="Proteomes" id="UP001060336"/>
    </source>
</evidence>
<dbReference type="AlphaFoldDB" id="A0A9J7AK93"/>
<dbReference type="RefSeq" id="WP_257766599.1">
    <property type="nucleotide sequence ID" value="NZ_CP102480.1"/>
</dbReference>
<gene>
    <name evidence="1" type="ORF">NUH88_11755</name>
</gene>
<dbReference type="Proteomes" id="UP001060336">
    <property type="component" value="Chromosome"/>
</dbReference>
<proteinExistence type="predicted"/>
<dbReference type="KEGG" id="naci:NUH88_11755"/>
<dbReference type="InterPro" id="IPR043733">
    <property type="entry name" value="DUF5677"/>
</dbReference>
<keyword evidence="2" id="KW-1185">Reference proteome</keyword>
<name>A0A9J7AK93_9PROT</name>
<sequence length="300" mass="33849">MDAGLTVEEAVSPLPRVEVDADLIGGFCSEEDFNELAVKLGVELGNLVCVVGSVVPGNGSHWTRNEAIVVGLLVRFQKLLQSILDETCQHRRETAYILCRLAFESLVNLRYLMGTRDEAVYDGYVLASLRHEKRLVETIERNIEERGGEVWPIEQRMMRSIERAFERSGVTRTSVTRDGMRPWSDTNVYQRAEAVGWGPNYLGLFAGPSHSVHGNWMDLLEYHLSEHEGGFMPDYEWHHPRPQLLLVLGLFGCTALGEYIARLSETHEAGHEAAPLMDLVHDLQERIAIANEGHEAFLQR</sequence>